<organism evidence="3 4">
    <name type="scientific">Tetrapyrgos nigripes</name>
    <dbReference type="NCBI Taxonomy" id="182062"/>
    <lineage>
        <taxon>Eukaryota</taxon>
        <taxon>Fungi</taxon>
        <taxon>Dikarya</taxon>
        <taxon>Basidiomycota</taxon>
        <taxon>Agaricomycotina</taxon>
        <taxon>Agaricomycetes</taxon>
        <taxon>Agaricomycetidae</taxon>
        <taxon>Agaricales</taxon>
        <taxon>Marasmiineae</taxon>
        <taxon>Marasmiaceae</taxon>
        <taxon>Tetrapyrgos</taxon>
    </lineage>
</organism>
<dbReference type="InterPro" id="IPR008949">
    <property type="entry name" value="Isoprenoid_synthase_dom_sf"/>
</dbReference>
<dbReference type="Proteomes" id="UP000559256">
    <property type="component" value="Unassembled WGS sequence"/>
</dbReference>
<dbReference type="Pfam" id="PF06330">
    <property type="entry name" value="TRI5"/>
    <property type="match status" value="1"/>
</dbReference>
<accession>A0A8H5CQK0</accession>
<dbReference type="InterPro" id="IPR024652">
    <property type="entry name" value="Trichodiene_synth"/>
</dbReference>
<evidence type="ECO:0008006" key="5">
    <source>
        <dbReference type="Google" id="ProtNLM"/>
    </source>
</evidence>
<dbReference type="Gene3D" id="1.10.600.10">
    <property type="entry name" value="Farnesyl Diphosphate Synthase"/>
    <property type="match status" value="1"/>
</dbReference>
<name>A0A8H5CQK0_9AGAR</name>
<gene>
    <name evidence="3" type="ORF">D9758_009928</name>
</gene>
<dbReference type="OrthoDB" id="2998174at2759"/>
<dbReference type="SFLD" id="SFLDG01021">
    <property type="entry name" value="Trichodiene_Synthase_Like"/>
    <property type="match status" value="1"/>
</dbReference>
<protein>
    <recommendedName>
        <fullName evidence="5">Terpenoid synthase</fullName>
    </recommendedName>
</protein>
<sequence length="309" mass="35220">MGIPTNTKANNFEDVKDVMRSFLARAAFDYPRPPPDTKFYELSVKEANRRGVTTETEAGKLFLGPCLLSSVRMTTTSYAHVENKSTQMLLCMFIACTFYMDDAGQHANREDIQKFHQRFFSGQPQPDPVLTLLGDVLREMYGHFGRIESNIIVTSAVNLYTSVILEFLPEEMNIKATDPSYATFYRTMSGATDAFSFFIFPPTLSISEYIQALPDLGIFMNHTNDILSFYKEEKAGDDLNYVSLLATTRKITKLQALRTLVDEGIAAHERIVRILAPSREASDFYQKFCQGYLGFHVYTERYRLDELDL</sequence>
<evidence type="ECO:0000313" key="3">
    <source>
        <dbReference type="EMBL" id="KAF5346174.1"/>
    </source>
</evidence>
<dbReference type="AlphaFoldDB" id="A0A8H5CQK0"/>
<dbReference type="GO" id="GO:0016838">
    <property type="term" value="F:carbon-oxygen lyase activity, acting on phosphates"/>
    <property type="evidence" value="ECO:0007669"/>
    <property type="project" value="InterPro"/>
</dbReference>
<dbReference type="EMBL" id="JAACJM010000105">
    <property type="protein sequence ID" value="KAF5346174.1"/>
    <property type="molecule type" value="Genomic_DNA"/>
</dbReference>
<proteinExistence type="inferred from homology"/>
<keyword evidence="4" id="KW-1185">Reference proteome</keyword>
<comment type="similarity">
    <text evidence="1">Belongs to the trichodiene synthase family.</text>
</comment>
<comment type="caution">
    <text evidence="3">The sequence shown here is derived from an EMBL/GenBank/DDBJ whole genome shotgun (WGS) entry which is preliminary data.</text>
</comment>
<dbReference type="SFLD" id="SFLDS00005">
    <property type="entry name" value="Isoprenoid_Synthase_Type_I"/>
    <property type="match status" value="1"/>
</dbReference>
<dbReference type="SUPFAM" id="SSF48576">
    <property type="entry name" value="Terpenoid synthases"/>
    <property type="match status" value="1"/>
</dbReference>
<evidence type="ECO:0000256" key="2">
    <source>
        <dbReference type="ARBA" id="ARBA00023239"/>
    </source>
</evidence>
<reference evidence="3 4" key="1">
    <citation type="journal article" date="2020" name="ISME J.">
        <title>Uncovering the hidden diversity of litter-decomposition mechanisms in mushroom-forming fungi.</title>
        <authorList>
            <person name="Floudas D."/>
            <person name="Bentzer J."/>
            <person name="Ahren D."/>
            <person name="Johansson T."/>
            <person name="Persson P."/>
            <person name="Tunlid A."/>
        </authorList>
    </citation>
    <scope>NUCLEOTIDE SEQUENCE [LARGE SCALE GENOMIC DNA]</scope>
    <source>
        <strain evidence="3 4">CBS 291.85</strain>
    </source>
</reference>
<keyword evidence="2" id="KW-0456">Lyase</keyword>
<evidence type="ECO:0000313" key="4">
    <source>
        <dbReference type="Proteomes" id="UP000559256"/>
    </source>
</evidence>
<evidence type="ECO:0000256" key="1">
    <source>
        <dbReference type="ARBA" id="ARBA00007946"/>
    </source>
</evidence>